<dbReference type="RefSeq" id="WP_119546104.1">
    <property type="nucleotide sequence ID" value="NZ_QXIR01000006.1"/>
</dbReference>
<keyword evidence="2" id="KW-1185">Reference proteome</keyword>
<evidence type="ECO:0000313" key="2">
    <source>
        <dbReference type="Proteomes" id="UP000265801"/>
    </source>
</evidence>
<comment type="caution">
    <text evidence="1">The sequence shown here is derived from an EMBL/GenBank/DDBJ whole genome shotgun (WGS) entry which is preliminary data.</text>
</comment>
<dbReference type="Proteomes" id="UP000265801">
    <property type="component" value="Unassembled WGS sequence"/>
</dbReference>
<protein>
    <recommendedName>
        <fullName evidence="3">YwpF-like protein</fullName>
    </recommendedName>
</protein>
<sequence length="146" mass="16716">MKTFKVITLQVVENDDLKDIEIVDGLIINKEDGKGTWLIEGCMKKDYYDFFRDAQQSENDIEVQVVISLPENDPAAFMTRISCIKTMDFHLSVLFEGKLKKMRNEYAELLLDDLVDKGFEGAGLVQEFRDKMRSKPRLAATAKSSK</sequence>
<organism evidence="1 2">
    <name type="scientific">Bacillus salacetis</name>
    <dbReference type="NCBI Taxonomy" id="2315464"/>
    <lineage>
        <taxon>Bacteria</taxon>
        <taxon>Bacillati</taxon>
        <taxon>Bacillota</taxon>
        <taxon>Bacilli</taxon>
        <taxon>Bacillales</taxon>
        <taxon>Bacillaceae</taxon>
        <taxon>Bacillus</taxon>
    </lineage>
</organism>
<dbReference type="InterPro" id="IPR025573">
    <property type="entry name" value="YwpF"/>
</dbReference>
<evidence type="ECO:0008006" key="3">
    <source>
        <dbReference type="Google" id="ProtNLM"/>
    </source>
</evidence>
<dbReference type="Pfam" id="PF14183">
    <property type="entry name" value="YwpF"/>
    <property type="match status" value="1"/>
</dbReference>
<accession>A0A3A1R5D5</accession>
<reference evidence="1 2" key="1">
    <citation type="submission" date="2018-09" db="EMBL/GenBank/DDBJ databases">
        <title>Bacillus saliacetes sp. nov., isolated from Thai shrimp paste (Ka-pi).</title>
        <authorList>
            <person name="Daroonpunt R."/>
            <person name="Tanasupawat S."/>
            <person name="Yiamsombut S."/>
        </authorList>
    </citation>
    <scope>NUCLEOTIDE SEQUENCE [LARGE SCALE GENOMIC DNA]</scope>
    <source>
        <strain evidence="1 2">SKP7-4</strain>
    </source>
</reference>
<dbReference type="EMBL" id="QXIR01000006">
    <property type="protein sequence ID" value="RIW36100.1"/>
    <property type="molecule type" value="Genomic_DNA"/>
</dbReference>
<name>A0A3A1R5D5_9BACI</name>
<evidence type="ECO:0000313" key="1">
    <source>
        <dbReference type="EMBL" id="RIW36100.1"/>
    </source>
</evidence>
<dbReference type="OrthoDB" id="2427395at2"/>
<proteinExistence type="predicted"/>
<gene>
    <name evidence="1" type="ORF">D3H55_06485</name>
</gene>
<dbReference type="AlphaFoldDB" id="A0A3A1R5D5"/>